<feature type="transmembrane region" description="Helical" evidence="1">
    <location>
        <begin position="231"/>
        <end position="249"/>
    </location>
</feature>
<organism evidence="2 3">
    <name type="scientific">Glutamicibacter ardleyensis</name>
    <dbReference type="NCBI Taxonomy" id="225894"/>
    <lineage>
        <taxon>Bacteria</taxon>
        <taxon>Bacillati</taxon>
        <taxon>Actinomycetota</taxon>
        <taxon>Actinomycetes</taxon>
        <taxon>Micrococcales</taxon>
        <taxon>Micrococcaceae</taxon>
        <taxon>Glutamicibacter</taxon>
    </lineage>
</organism>
<name>A0ABQ2DUY5_9MICC</name>
<protein>
    <submittedName>
        <fullName evidence="2">Transporter</fullName>
    </submittedName>
</protein>
<feature type="transmembrane region" description="Helical" evidence="1">
    <location>
        <begin position="324"/>
        <end position="348"/>
    </location>
</feature>
<feature type="transmembrane region" description="Helical" evidence="1">
    <location>
        <begin position="197"/>
        <end position="219"/>
    </location>
</feature>
<keyword evidence="1" id="KW-0472">Membrane</keyword>
<dbReference type="RefSeq" id="WP_188686537.1">
    <property type="nucleotide sequence ID" value="NZ_BMKX01000008.1"/>
</dbReference>
<dbReference type="Proteomes" id="UP000606115">
    <property type="component" value="Unassembled WGS sequence"/>
</dbReference>
<evidence type="ECO:0000256" key="1">
    <source>
        <dbReference type="SAM" id="Phobius"/>
    </source>
</evidence>
<feature type="transmembrane region" description="Helical" evidence="1">
    <location>
        <begin position="103"/>
        <end position="127"/>
    </location>
</feature>
<evidence type="ECO:0000313" key="2">
    <source>
        <dbReference type="EMBL" id="GGJ68166.1"/>
    </source>
</evidence>
<feature type="transmembrane region" description="Helical" evidence="1">
    <location>
        <begin position="478"/>
        <end position="499"/>
    </location>
</feature>
<keyword evidence="3" id="KW-1185">Reference proteome</keyword>
<gene>
    <name evidence="2" type="ORF">GCM10007173_28730</name>
</gene>
<evidence type="ECO:0000313" key="3">
    <source>
        <dbReference type="Proteomes" id="UP000606115"/>
    </source>
</evidence>
<dbReference type="EMBL" id="BMKX01000008">
    <property type="protein sequence ID" value="GGJ68166.1"/>
    <property type="molecule type" value="Genomic_DNA"/>
</dbReference>
<feature type="transmembrane region" description="Helical" evidence="1">
    <location>
        <begin position="59"/>
        <end position="82"/>
    </location>
</feature>
<feature type="transmembrane region" description="Helical" evidence="1">
    <location>
        <begin position="368"/>
        <end position="391"/>
    </location>
</feature>
<feature type="transmembrane region" description="Helical" evidence="1">
    <location>
        <begin position="21"/>
        <end position="47"/>
    </location>
</feature>
<accession>A0ABQ2DUY5</accession>
<reference evidence="3" key="1">
    <citation type="journal article" date="2019" name="Int. J. Syst. Evol. Microbiol.">
        <title>The Global Catalogue of Microorganisms (GCM) 10K type strain sequencing project: providing services to taxonomists for standard genome sequencing and annotation.</title>
        <authorList>
            <consortium name="The Broad Institute Genomics Platform"/>
            <consortium name="The Broad Institute Genome Sequencing Center for Infectious Disease"/>
            <person name="Wu L."/>
            <person name="Ma J."/>
        </authorList>
    </citation>
    <scope>NUCLEOTIDE SEQUENCE [LARGE SCALE GENOMIC DNA]</scope>
    <source>
        <strain evidence="3">CGMCC 1.3685</strain>
    </source>
</reference>
<sequence>MVAHLLRLKLRLLGNGFKRSPWQLVGVIIGGLYALGIVVMLSLAGWFTADQSDLRGWVAILAGSVIVLGWAVIPPLITGVDLTLEPQRFVHFGIEEKTLARGLILAGFISIPAALTLLAALGFSTIWRLDPAVFVVGLLCAVGTWLMAMFACQYLTIVATALRGKRRFRELSFALLFLLLVGLGPIFSTIGSNAESIFEVLVPISAVLGYTPLGAFAAVPGALAAGEMGMTAMYAGLALVYLIGLYFLLTRATGKATVTPPAAQRASSAKGLGFFKLTPATPAGAVAARALTYWFKDPRYALSVIMVPMLPVIFYFAGGSTGSYTMMLLLGPMIGILMGFAISADVSYDNTAFALHVLTGVSGKADRLGRVMACFVLVIVPLILAAVLPAALTGQPWRIPGDLGLSLGAFLIALGVSSIASARYTYAVPLPGDNPMKTPPGSGARVAVTQLATFGIMGVLLIPTLVPYVTGWVMHSTLAGYITLAVGLITGSLMLSFGIRIGGRTMDQRAPELMQSVMINR</sequence>
<comment type="caution">
    <text evidence="2">The sequence shown here is derived from an EMBL/GenBank/DDBJ whole genome shotgun (WGS) entry which is preliminary data.</text>
</comment>
<feature type="transmembrane region" description="Helical" evidence="1">
    <location>
        <begin position="133"/>
        <end position="159"/>
    </location>
</feature>
<feature type="transmembrane region" description="Helical" evidence="1">
    <location>
        <begin position="171"/>
        <end position="191"/>
    </location>
</feature>
<proteinExistence type="predicted"/>
<feature type="transmembrane region" description="Helical" evidence="1">
    <location>
        <begin position="446"/>
        <end position="466"/>
    </location>
</feature>
<keyword evidence="1" id="KW-1133">Transmembrane helix</keyword>
<dbReference type="GeneID" id="303305218"/>
<feature type="transmembrane region" description="Helical" evidence="1">
    <location>
        <begin position="300"/>
        <end position="318"/>
    </location>
</feature>
<feature type="transmembrane region" description="Helical" evidence="1">
    <location>
        <begin position="403"/>
        <end position="426"/>
    </location>
</feature>
<keyword evidence="1" id="KW-0812">Transmembrane</keyword>